<protein>
    <submittedName>
        <fullName evidence="3">Aldolase</fullName>
    </submittedName>
</protein>
<reference evidence="3" key="1">
    <citation type="submission" date="2020-11" db="EMBL/GenBank/DDBJ databases">
        <title>Adaptations for nitrogen fixation in a non-lichenized fungal sporocarp promotes dispersal by wood-feeding termites.</title>
        <authorList>
            <consortium name="DOE Joint Genome Institute"/>
            <person name="Koch R.A."/>
            <person name="Yoon G."/>
            <person name="Arayal U."/>
            <person name="Lail K."/>
            <person name="Amirebrahimi M."/>
            <person name="Labutti K."/>
            <person name="Lipzen A."/>
            <person name="Riley R."/>
            <person name="Barry K."/>
            <person name="Henrissat B."/>
            <person name="Grigoriev I.V."/>
            <person name="Herr J.R."/>
            <person name="Aime M.C."/>
        </authorList>
    </citation>
    <scope>NUCLEOTIDE SEQUENCE</scope>
    <source>
        <strain evidence="3">MCA 3950</strain>
    </source>
</reference>
<dbReference type="RefSeq" id="XP_043038761.1">
    <property type="nucleotide sequence ID" value="XM_043177287.1"/>
</dbReference>
<evidence type="ECO:0000256" key="2">
    <source>
        <dbReference type="SAM" id="MobiDB-lite"/>
    </source>
</evidence>
<dbReference type="Proteomes" id="UP000812287">
    <property type="component" value="Unassembled WGS sequence"/>
</dbReference>
<evidence type="ECO:0000256" key="1">
    <source>
        <dbReference type="ARBA" id="ARBA00023270"/>
    </source>
</evidence>
<name>A0A9P7VPY6_9AGAR</name>
<sequence length="466" mass="51774">MSPQLHEAARPDQPAISSRPASPEPSSSTSSAHDSSSSTFPTRSAKNDAPESSKKPAAAKPRIIKTPPTLRRCLIEANTAVMTETVDFESLSYHDLDGSILSPAHVLDALNSPYIHYHLWVAVKMSLDDHDKRQMKAPDMHAAVLERLIVELGKSMMDRAPGPHITFVDPRWHGSAPMMLRNAIRLIDMFEESGFSRDSIVVTIPATEEGILASNHLERKCHILTNLDLVGTLSHAAACAQSGANLVSIAVGPLLDWYEGRRKAKYQDIRTHPGIEHIQATAVYFKLHKHTTRLVGTSFRTLQELGPLGCLDAIVISKDNVEQLNGRPFPLIQSVPKTSTAYTYAEEVPKGTAFKGKKSEFISFLSENDRSAIAGTMHTTLRKLKIKMEEIDEEIHKELSKQHTLRSPENEPEVTWLKEENPQCSKSTAESPEKSDRTSDKETESTEEDEGHGKGEQDPRRQEPQY</sequence>
<feature type="compositionally biased region" description="Low complexity" evidence="2">
    <location>
        <begin position="55"/>
        <end position="65"/>
    </location>
</feature>
<dbReference type="EMBL" id="MU250537">
    <property type="protein sequence ID" value="KAG7445261.1"/>
    <property type="molecule type" value="Genomic_DNA"/>
</dbReference>
<dbReference type="PANTHER" id="PTHR10683:SF18">
    <property type="entry name" value="TRANSALDOLASE"/>
    <property type="match status" value="1"/>
</dbReference>
<evidence type="ECO:0000313" key="4">
    <source>
        <dbReference type="Proteomes" id="UP000812287"/>
    </source>
</evidence>
<feature type="compositionally biased region" description="Basic and acidic residues" evidence="2">
    <location>
        <begin position="431"/>
        <end position="444"/>
    </location>
</feature>
<feature type="region of interest" description="Disordered" evidence="2">
    <location>
        <begin position="1"/>
        <end position="65"/>
    </location>
</feature>
<dbReference type="Pfam" id="PF00923">
    <property type="entry name" value="TAL_FSA"/>
    <property type="match status" value="1"/>
</dbReference>
<keyword evidence="1" id="KW-0704">Schiff base</keyword>
<dbReference type="AlphaFoldDB" id="A0A9P7VPY6"/>
<proteinExistence type="predicted"/>
<dbReference type="GO" id="GO:0005975">
    <property type="term" value="P:carbohydrate metabolic process"/>
    <property type="evidence" value="ECO:0007669"/>
    <property type="project" value="InterPro"/>
</dbReference>
<gene>
    <name evidence="3" type="ORF">BT62DRAFT_1006959</name>
</gene>
<evidence type="ECO:0000313" key="3">
    <source>
        <dbReference type="EMBL" id="KAG7445261.1"/>
    </source>
</evidence>
<dbReference type="Gene3D" id="3.20.20.70">
    <property type="entry name" value="Aldolase class I"/>
    <property type="match status" value="1"/>
</dbReference>
<dbReference type="GeneID" id="66099574"/>
<dbReference type="InterPro" id="IPR013785">
    <property type="entry name" value="Aldolase_TIM"/>
</dbReference>
<organism evidence="3 4">
    <name type="scientific">Guyanagaster necrorhizus</name>
    <dbReference type="NCBI Taxonomy" id="856835"/>
    <lineage>
        <taxon>Eukaryota</taxon>
        <taxon>Fungi</taxon>
        <taxon>Dikarya</taxon>
        <taxon>Basidiomycota</taxon>
        <taxon>Agaricomycotina</taxon>
        <taxon>Agaricomycetes</taxon>
        <taxon>Agaricomycetidae</taxon>
        <taxon>Agaricales</taxon>
        <taxon>Marasmiineae</taxon>
        <taxon>Physalacriaceae</taxon>
        <taxon>Guyanagaster</taxon>
    </lineage>
</organism>
<dbReference type="PANTHER" id="PTHR10683">
    <property type="entry name" value="TRANSALDOLASE"/>
    <property type="match status" value="1"/>
</dbReference>
<dbReference type="InterPro" id="IPR001585">
    <property type="entry name" value="TAL/FSA"/>
</dbReference>
<feature type="compositionally biased region" description="Basic and acidic residues" evidence="2">
    <location>
        <begin position="451"/>
        <end position="466"/>
    </location>
</feature>
<accession>A0A9P7VPY6</accession>
<feature type="region of interest" description="Disordered" evidence="2">
    <location>
        <begin position="398"/>
        <end position="466"/>
    </location>
</feature>
<feature type="compositionally biased region" description="Basic and acidic residues" evidence="2">
    <location>
        <begin position="398"/>
        <end position="409"/>
    </location>
</feature>
<feature type="compositionally biased region" description="Low complexity" evidence="2">
    <location>
        <begin position="14"/>
        <end position="42"/>
    </location>
</feature>
<keyword evidence="4" id="KW-1185">Reference proteome</keyword>
<dbReference type="SUPFAM" id="SSF51569">
    <property type="entry name" value="Aldolase"/>
    <property type="match status" value="1"/>
</dbReference>
<dbReference type="OrthoDB" id="2015515at2759"/>
<comment type="caution">
    <text evidence="3">The sequence shown here is derived from an EMBL/GenBank/DDBJ whole genome shotgun (WGS) entry which is preliminary data.</text>
</comment>
<feature type="compositionally biased region" description="Basic and acidic residues" evidence="2">
    <location>
        <begin position="45"/>
        <end position="54"/>
    </location>
</feature>